<sequence>MVCLDLQSCMSSRWVHNYPALMGSHVAMHLMEVLYRMVGEKSDQLRVVGFKDVKVKPIKRLKLHVKEGTTASATESESNLEKLDDLVDELAEKCNVKSKTEDETKVKQEEEEEEDKSTGTDNIIAGYEKLWKHYKSQVPEARGVTFHKLLSWANKQLWDPDVFVVICSQDNVSLYKNNIVFGEYVQKPNRSKTKLITISPCSHLKSCRLIHAKNMLHIVGFDEKVTHLIDDFLSDKIQPLKVESEAVAASTCNHVIICPF</sequence>
<organism evidence="3">
    <name type="scientific">Cacopsylla melanoneura</name>
    <dbReference type="NCBI Taxonomy" id="428564"/>
    <lineage>
        <taxon>Eukaryota</taxon>
        <taxon>Metazoa</taxon>
        <taxon>Ecdysozoa</taxon>
        <taxon>Arthropoda</taxon>
        <taxon>Hexapoda</taxon>
        <taxon>Insecta</taxon>
        <taxon>Pterygota</taxon>
        <taxon>Neoptera</taxon>
        <taxon>Paraneoptera</taxon>
        <taxon>Hemiptera</taxon>
        <taxon>Sternorrhyncha</taxon>
        <taxon>Psylloidea</taxon>
        <taxon>Psyllidae</taxon>
        <taxon>Psyllinae</taxon>
        <taxon>Cacopsylla</taxon>
    </lineage>
</organism>
<accession>A0A8D8VW03</accession>
<dbReference type="InterPro" id="IPR056800">
    <property type="entry name" value="vWA_Ro60"/>
</dbReference>
<dbReference type="AlphaFoldDB" id="A0A8D8VW03"/>
<evidence type="ECO:0000256" key="1">
    <source>
        <dbReference type="SAM" id="MobiDB-lite"/>
    </source>
</evidence>
<feature type="domain" description="RNA-binding protein RO60 vWA" evidence="2">
    <location>
        <begin position="148"/>
        <end position="232"/>
    </location>
</feature>
<dbReference type="Pfam" id="PF25045">
    <property type="entry name" value="vWA_Ro60"/>
    <property type="match status" value="1"/>
</dbReference>
<dbReference type="InterPro" id="IPR036465">
    <property type="entry name" value="vWFA_dom_sf"/>
</dbReference>
<evidence type="ECO:0000259" key="2">
    <source>
        <dbReference type="Pfam" id="PF25045"/>
    </source>
</evidence>
<reference evidence="3" key="1">
    <citation type="submission" date="2021-05" db="EMBL/GenBank/DDBJ databases">
        <authorList>
            <person name="Alioto T."/>
            <person name="Alioto T."/>
            <person name="Gomez Garrido J."/>
        </authorList>
    </citation>
    <scope>NUCLEOTIDE SEQUENCE</scope>
</reference>
<name>A0A8D8VW03_9HEMI</name>
<dbReference type="Gene3D" id="3.40.50.410">
    <property type="entry name" value="von Willebrand factor, type A domain"/>
    <property type="match status" value="1"/>
</dbReference>
<dbReference type="EMBL" id="HBUF01099830">
    <property type="protein sequence ID" value="CAG6637802.1"/>
    <property type="molecule type" value="Transcribed_RNA"/>
</dbReference>
<proteinExistence type="predicted"/>
<dbReference type="GO" id="GO:0032991">
    <property type="term" value="C:protein-containing complex"/>
    <property type="evidence" value="ECO:0007669"/>
    <property type="project" value="UniProtKB-ARBA"/>
</dbReference>
<feature type="compositionally biased region" description="Basic and acidic residues" evidence="1">
    <location>
        <begin position="98"/>
        <end position="108"/>
    </location>
</feature>
<protein>
    <recommendedName>
        <fullName evidence="2">RNA-binding protein RO60 vWA domain-containing protein</fullName>
    </recommendedName>
</protein>
<feature type="region of interest" description="Disordered" evidence="1">
    <location>
        <begin position="98"/>
        <end position="119"/>
    </location>
</feature>
<evidence type="ECO:0000313" key="3">
    <source>
        <dbReference type="EMBL" id="CAG6637802.1"/>
    </source>
</evidence>